<dbReference type="InterPro" id="IPR002104">
    <property type="entry name" value="Integrase_catalytic"/>
</dbReference>
<evidence type="ECO:0000313" key="4">
    <source>
        <dbReference type="EMBL" id="APU69403.1"/>
    </source>
</evidence>
<evidence type="ECO:0000313" key="5">
    <source>
        <dbReference type="Proteomes" id="UP000186230"/>
    </source>
</evidence>
<dbReference type="Proteomes" id="UP000186230">
    <property type="component" value="Chromosome"/>
</dbReference>
<dbReference type="OrthoDB" id="892893at2"/>
<dbReference type="Pfam" id="PF00589">
    <property type="entry name" value="Phage_integrase"/>
    <property type="match status" value="1"/>
</dbReference>
<dbReference type="RefSeq" id="WP_083645075.1">
    <property type="nucleotide sequence ID" value="NZ_AMRU01000017.1"/>
</dbReference>
<dbReference type="GO" id="GO:0006310">
    <property type="term" value="P:DNA recombination"/>
    <property type="evidence" value="ECO:0007669"/>
    <property type="project" value="UniProtKB-KW"/>
</dbReference>
<gene>
    <name evidence="4" type="ORF">GRFL_2679</name>
</gene>
<keyword evidence="2" id="KW-0238">DNA-binding</keyword>
<dbReference type="AlphaFoldDB" id="A0A1L7I878"/>
<comment type="similarity">
    <text evidence="1">Belongs to the 'phage' integrase family.</text>
</comment>
<keyword evidence="5" id="KW-1185">Reference proteome</keyword>
<dbReference type="PANTHER" id="PTHR30349">
    <property type="entry name" value="PHAGE INTEGRASE-RELATED"/>
    <property type="match status" value="1"/>
</dbReference>
<evidence type="ECO:0000256" key="3">
    <source>
        <dbReference type="ARBA" id="ARBA00023172"/>
    </source>
</evidence>
<dbReference type="EMBL" id="CP016359">
    <property type="protein sequence ID" value="APU69403.1"/>
    <property type="molecule type" value="Genomic_DNA"/>
</dbReference>
<evidence type="ECO:0000256" key="1">
    <source>
        <dbReference type="ARBA" id="ARBA00008857"/>
    </source>
</evidence>
<dbReference type="Pfam" id="PF13102">
    <property type="entry name" value="Phage_int_SAM_5"/>
    <property type="match status" value="1"/>
</dbReference>
<keyword evidence="3" id="KW-0233">DNA recombination</keyword>
<proteinExistence type="inferred from homology"/>
<dbReference type="SUPFAM" id="SSF56349">
    <property type="entry name" value="DNA breaking-rejoining enzymes"/>
    <property type="match status" value="1"/>
</dbReference>
<dbReference type="InterPro" id="IPR010998">
    <property type="entry name" value="Integrase_recombinase_N"/>
</dbReference>
<reference evidence="4 5" key="1">
    <citation type="submission" date="2016-07" db="EMBL/GenBank/DDBJ databases">
        <title>Multi-omics approach to identify versatile polysaccharide utilization systems of a marine flavobacterium Gramella flava.</title>
        <authorList>
            <person name="Tang K."/>
        </authorList>
    </citation>
    <scope>NUCLEOTIDE SEQUENCE [LARGE SCALE GENOMIC DNA]</scope>
    <source>
        <strain evidence="4 5">JLT2011</strain>
    </source>
</reference>
<dbReference type="Pfam" id="PF17293">
    <property type="entry name" value="Arm-DNA-bind_5"/>
    <property type="match status" value="1"/>
</dbReference>
<dbReference type="InterPro" id="IPR050090">
    <property type="entry name" value="Tyrosine_recombinase_XerCD"/>
</dbReference>
<dbReference type="GO" id="GO:0003677">
    <property type="term" value="F:DNA binding"/>
    <property type="evidence" value="ECO:0007669"/>
    <property type="project" value="UniProtKB-KW"/>
</dbReference>
<dbReference type="PANTHER" id="PTHR30349:SF64">
    <property type="entry name" value="PROPHAGE INTEGRASE INTD-RELATED"/>
    <property type="match status" value="1"/>
</dbReference>
<accession>A0A1L7I878</accession>
<organism evidence="4 5">
    <name type="scientific">Christiangramia flava JLT2011</name>
    <dbReference type="NCBI Taxonomy" id="1229726"/>
    <lineage>
        <taxon>Bacteria</taxon>
        <taxon>Pseudomonadati</taxon>
        <taxon>Bacteroidota</taxon>
        <taxon>Flavobacteriia</taxon>
        <taxon>Flavobacteriales</taxon>
        <taxon>Flavobacteriaceae</taxon>
        <taxon>Christiangramia</taxon>
    </lineage>
</organism>
<evidence type="ECO:0000256" key="2">
    <source>
        <dbReference type="ARBA" id="ARBA00023125"/>
    </source>
</evidence>
<protein>
    <submittedName>
        <fullName evidence="4">Tyrosine type site-specific recombinase</fullName>
    </submittedName>
</protein>
<dbReference type="InterPro" id="IPR011010">
    <property type="entry name" value="DNA_brk_join_enz"/>
</dbReference>
<dbReference type="CDD" id="cd01185">
    <property type="entry name" value="INTN1_C_like"/>
    <property type="match status" value="1"/>
</dbReference>
<dbReference type="PROSITE" id="PS51898">
    <property type="entry name" value="TYR_RECOMBINASE"/>
    <property type="match status" value="1"/>
</dbReference>
<dbReference type="InterPro" id="IPR035386">
    <property type="entry name" value="Arm-DNA-bind_5"/>
</dbReference>
<dbReference type="KEGG" id="gfl:GRFL_2679"/>
<dbReference type="InterPro" id="IPR025269">
    <property type="entry name" value="SAM-like_dom"/>
</dbReference>
<dbReference type="Gene3D" id="1.10.443.10">
    <property type="entry name" value="Intergrase catalytic core"/>
    <property type="match status" value="1"/>
</dbReference>
<dbReference type="InterPro" id="IPR013762">
    <property type="entry name" value="Integrase-like_cat_sf"/>
</dbReference>
<name>A0A1L7I878_9FLAO</name>
<dbReference type="GO" id="GO:0015074">
    <property type="term" value="P:DNA integration"/>
    <property type="evidence" value="ECO:0007669"/>
    <property type="project" value="InterPro"/>
</dbReference>
<dbReference type="STRING" id="1229726.GRFL_2679"/>
<sequence>MKTSSTFSILFWADFSRAKNDQASIYARITVNGKRATISLKRKVLVSDWDVHKNRARGTSQKSRILNSYLDETYNHLFKCYRDLMNEHKLITAQVVKARYFGNDENNRSITDIINYHNEDMVNKLKWGTQKNYYTTQSYISKFLSKSYKTTDLYLRELDYHFIIKFEKYLRDYIPEDHQKPMGNNTVMKHIERFRKMINLSFKLGWIQRDPFINFKSKFIKNERGFLNLEELQEIENKQFSIPRLELVKDLFVFSCYTSLSYIDVIHLTTDNICIGIDGELWIYYKREKTTKPIRIPLLPKAMQIVEKYKSNRKSISQGSIFPKISNQKLNSYLKEIADVCGIKKNLTFHIARHTFATTVTLSNGMPIETVSKLLGHSRISTTQIYAKVIERKVSDDMQKLRAQFNEIENESISKVASQNS</sequence>
<dbReference type="Gene3D" id="1.10.150.130">
    <property type="match status" value="1"/>
</dbReference>